<reference evidence="2 3" key="1">
    <citation type="submission" date="2018-06" db="EMBL/GenBank/DDBJ databases">
        <title>Genomic Encyclopedia of Archaeal and Bacterial Type Strains, Phase II (KMG-II): from individual species to whole genera.</title>
        <authorList>
            <person name="Goeker M."/>
        </authorList>
    </citation>
    <scope>NUCLEOTIDE SEQUENCE [LARGE SCALE GENOMIC DNA]</scope>
    <source>
        <strain evidence="2 3">DSM 19830</strain>
    </source>
</reference>
<proteinExistence type="predicted"/>
<comment type="caution">
    <text evidence="2">The sequence shown here is derived from an EMBL/GenBank/DDBJ whole genome shotgun (WGS) entry which is preliminary data.</text>
</comment>
<sequence length="45" mass="4985">MKPNKNNNSTTEAQIKKSATETAKSIADLGKTELARKKRVDPEIQ</sequence>
<keyword evidence="3" id="KW-1185">Reference proteome</keyword>
<dbReference type="EMBL" id="QKZT01000003">
    <property type="protein sequence ID" value="PZX55547.1"/>
    <property type="molecule type" value="Genomic_DNA"/>
</dbReference>
<gene>
    <name evidence="2" type="ORF">LV85_00772</name>
</gene>
<evidence type="ECO:0000256" key="1">
    <source>
        <dbReference type="SAM" id="MobiDB-lite"/>
    </source>
</evidence>
<protein>
    <submittedName>
        <fullName evidence="2">Uncharacterized protein</fullName>
    </submittedName>
</protein>
<feature type="compositionally biased region" description="Polar residues" evidence="1">
    <location>
        <begin position="1"/>
        <end position="13"/>
    </location>
</feature>
<accession>A0A2W7RJ14</accession>
<evidence type="ECO:0000313" key="2">
    <source>
        <dbReference type="EMBL" id="PZX55547.1"/>
    </source>
</evidence>
<organism evidence="2 3">
    <name type="scientific">Algoriphagus chordae</name>
    <dbReference type="NCBI Taxonomy" id="237019"/>
    <lineage>
        <taxon>Bacteria</taxon>
        <taxon>Pseudomonadati</taxon>
        <taxon>Bacteroidota</taxon>
        <taxon>Cytophagia</taxon>
        <taxon>Cytophagales</taxon>
        <taxon>Cyclobacteriaceae</taxon>
        <taxon>Algoriphagus</taxon>
    </lineage>
</organism>
<evidence type="ECO:0000313" key="3">
    <source>
        <dbReference type="Proteomes" id="UP000248882"/>
    </source>
</evidence>
<dbReference type="Proteomes" id="UP000248882">
    <property type="component" value="Unassembled WGS sequence"/>
</dbReference>
<name>A0A2W7RJ14_9BACT</name>
<feature type="region of interest" description="Disordered" evidence="1">
    <location>
        <begin position="1"/>
        <end position="23"/>
    </location>
</feature>
<dbReference type="RefSeq" id="WP_158531133.1">
    <property type="nucleotide sequence ID" value="NZ_QKZT01000003.1"/>
</dbReference>
<dbReference type="AlphaFoldDB" id="A0A2W7RJ14"/>